<organism evidence="1 2">
    <name type="scientific">Melia azedarach</name>
    <name type="common">Chinaberry tree</name>
    <dbReference type="NCBI Taxonomy" id="155640"/>
    <lineage>
        <taxon>Eukaryota</taxon>
        <taxon>Viridiplantae</taxon>
        <taxon>Streptophyta</taxon>
        <taxon>Embryophyta</taxon>
        <taxon>Tracheophyta</taxon>
        <taxon>Spermatophyta</taxon>
        <taxon>Magnoliopsida</taxon>
        <taxon>eudicotyledons</taxon>
        <taxon>Gunneridae</taxon>
        <taxon>Pentapetalae</taxon>
        <taxon>rosids</taxon>
        <taxon>malvids</taxon>
        <taxon>Sapindales</taxon>
        <taxon>Meliaceae</taxon>
        <taxon>Melia</taxon>
    </lineage>
</organism>
<sequence length="79" mass="9133">MRSSFPTKGVLNMSRRKRRVKISSTERRLKQLRKLIPAAGNSCSETLNLENLYQMTESYIFFLQAKVNLLKSLSSFYGV</sequence>
<evidence type="ECO:0000313" key="1">
    <source>
        <dbReference type="EMBL" id="KAJ4709433.1"/>
    </source>
</evidence>
<dbReference type="Proteomes" id="UP001164539">
    <property type="component" value="Chromosome 10"/>
</dbReference>
<dbReference type="EMBL" id="CM051403">
    <property type="protein sequence ID" value="KAJ4709433.1"/>
    <property type="molecule type" value="Genomic_DNA"/>
</dbReference>
<keyword evidence="2" id="KW-1185">Reference proteome</keyword>
<comment type="caution">
    <text evidence="1">The sequence shown here is derived from an EMBL/GenBank/DDBJ whole genome shotgun (WGS) entry which is preliminary data.</text>
</comment>
<accession>A0ACC1XF58</accession>
<evidence type="ECO:0000313" key="2">
    <source>
        <dbReference type="Proteomes" id="UP001164539"/>
    </source>
</evidence>
<name>A0ACC1XF58_MELAZ</name>
<gene>
    <name evidence="1" type="ORF">OWV82_019225</name>
</gene>
<proteinExistence type="predicted"/>
<reference evidence="1 2" key="1">
    <citation type="journal article" date="2023" name="Science">
        <title>Complex scaffold remodeling in plant triterpene biosynthesis.</title>
        <authorList>
            <person name="De La Pena R."/>
            <person name="Hodgson H."/>
            <person name="Liu J.C."/>
            <person name="Stephenson M.J."/>
            <person name="Martin A.C."/>
            <person name="Owen C."/>
            <person name="Harkess A."/>
            <person name="Leebens-Mack J."/>
            <person name="Jimenez L.E."/>
            <person name="Osbourn A."/>
            <person name="Sattely E.S."/>
        </authorList>
    </citation>
    <scope>NUCLEOTIDE SEQUENCE [LARGE SCALE GENOMIC DNA]</scope>
    <source>
        <strain evidence="2">cv. JPN11</strain>
        <tissue evidence="1">Leaf</tissue>
    </source>
</reference>
<protein>
    <submittedName>
        <fullName evidence="1">Uncharacterized protein</fullName>
    </submittedName>
</protein>